<feature type="region of interest" description="Disordered" evidence="1">
    <location>
        <begin position="886"/>
        <end position="908"/>
    </location>
</feature>
<dbReference type="InterPro" id="IPR002999">
    <property type="entry name" value="Tudor"/>
</dbReference>
<evidence type="ECO:0000313" key="4">
    <source>
        <dbReference type="Proteomes" id="UP000030746"/>
    </source>
</evidence>
<feature type="compositionally biased region" description="Polar residues" evidence="1">
    <location>
        <begin position="501"/>
        <end position="516"/>
    </location>
</feature>
<dbReference type="Pfam" id="PF00567">
    <property type="entry name" value="TUDOR"/>
    <property type="match status" value="2"/>
</dbReference>
<name>V4A4J0_LOTGI</name>
<organism evidence="3 4">
    <name type="scientific">Lottia gigantea</name>
    <name type="common">Giant owl limpet</name>
    <dbReference type="NCBI Taxonomy" id="225164"/>
    <lineage>
        <taxon>Eukaryota</taxon>
        <taxon>Metazoa</taxon>
        <taxon>Spiralia</taxon>
        <taxon>Lophotrochozoa</taxon>
        <taxon>Mollusca</taxon>
        <taxon>Gastropoda</taxon>
        <taxon>Patellogastropoda</taxon>
        <taxon>Lottioidea</taxon>
        <taxon>Lottiidae</taxon>
        <taxon>Lottia</taxon>
    </lineage>
</organism>
<evidence type="ECO:0000313" key="3">
    <source>
        <dbReference type="EMBL" id="ESO89880.1"/>
    </source>
</evidence>
<keyword evidence="4" id="KW-1185">Reference proteome</keyword>
<gene>
    <name evidence="3" type="ORF">LOTGIDRAFT_164573</name>
</gene>
<dbReference type="SUPFAM" id="SSF63748">
    <property type="entry name" value="Tudor/PWWP/MBT"/>
    <property type="match status" value="2"/>
</dbReference>
<dbReference type="PANTHER" id="PTHR22948">
    <property type="entry name" value="TUDOR DOMAIN CONTAINING PROTEIN"/>
    <property type="match status" value="1"/>
</dbReference>
<feature type="compositionally biased region" description="Basic residues" evidence="1">
    <location>
        <begin position="558"/>
        <end position="568"/>
    </location>
</feature>
<dbReference type="Proteomes" id="UP000030746">
    <property type="component" value="Unassembled WGS sequence"/>
</dbReference>
<feature type="region of interest" description="Disordered" evidence="1">
    <location>
        <begin position="605"/>
        <end position="629"/>
    </location>
</feature>
<dbReference type="OMA" id="ENTHISC"/>
<dbReference type="InterPro" id="IPR050621">
    <property type="entry name" value="Tudor_domain_containing"/>
</dbReference>
<dbReference type="SMART" id="SM00333">
    <property type="entry name" value="TUDOR"/>
    <property type="match status" value="2"/>
</dbReference>
<protein>
    <recommendedName>
        <fullName evidence="2">Tudor domain-containing protein</fullName>
    </recommendedName>
</protein>
<accession>V4A4J0</accession>
<feature type="domain" description="Tudor" evidence="2">
    <location>
        <begin position="684"/>
        <end position="766"/>
    </location>
</feature>
<dbReference type="KEGG" id="lgi:LOTGIDRAFT_164573"/>
<feature type="compositionally biased region" description="Low complexity" evidence="1">
    <location>
        <begin position="537"/>
        <end position="557"/>
    </location>
</feature>
<feature type="domain" description="Tudor" evidence="2">
    <location>
        <begin position="1088"/>
        <end position="1155"/>
    </location>
</feature>
<reference evidence="3 4" key="1">
    <citation type="journal article" date="2013" name="Nature">
        <title>Insights into bilaterian evolution from three spiralian genomes.</title>
        <authorList>
            <person name="Simakov O."/>
            <person name="Marletaz F."/>
            <person name="Cho S.J."/>
            <person name="Edsinger-Gonzales E."/>
            <person name="Havlak P."/>
            <person name="Hellsten U."/>
            <person name="Kuo D.H."/>
            <person name="Larsson T."/>
            <person name="Lv J."/>
            <person name="Arendt D."/>
            <person name="Savage R."/>
            <person name="Osoegawa K."/>
            <person name="de Jong P."/>
            <person name="Grimwood J."/>
            <person name="Chapman J.A."/>
            <person name="Shapiro H."/>
            <person name="Aerts A."/>
            <person name="Otillar R.P."/>
            <person name="Terry A.Y."/>
            <person name="Boore J.L."/>
            <person name="Grigoriev I.V."/>
            <person name="Lindberg D.R."/>
            <person name="Seaver E.C."/>
            <person name="Weisblat D.A."/>
            <person name="Putnam N.H."/>
            <person name="Rokhsar D.S."/>
        </authorList>
    </citation>
    <scope>NUCLEOTIDE SEQUENCE [LARGE SCALE GENOMIC DNA]</scope>
</reference>
<dbReference type="HOGENOM" id="CLU_259536_0_0_1"/>
<dbReference type="FunFam" id="2.30.30.140:FF:000018">
    <property type="entry name" value="Serine/threonine-protein kinase 31"/>
    <property type="match status" value="1"/>
</dbReference>
<dbReference type="PROSITE" id="PS50304">
    <property type="entry name" value="TUDOR"/>
    <property type="match status" value="2"/>
</dbReference>
<evidence type="ECO:0000256" key="1">
    <source>
        <dbReference type="SAM" id="MobiDB-lite"/>
    </source>
</evidence>
<dbReference type="STRING" id="225164.V4A4J0"/>
<feature type="compositionally biased region" description="Basic and acidic residues" evidence="1">
    <location>
        <begin position="518"/>
        <end position="531"/>
    </location>
</feature>
<sequence length="1325" mass="148342">MSTKLKQKHLLVFKQNLQDKVKELKQLTGVVDHYLSDVQQACKTAEELTQSDEIRKIKKNYQKTMHLLDQHYYNCTLLTATIEEFNENSDSSAENSPLPSVADVTTCDESDMDKSILDRQTISTVHVGMIRVTELTKPTEKPEELPSSREQLPFSNQSMVHDNISHVNQLDKSLNCDTSSQIETIPCQNVLSLIRNVKVPTNDSILSDNYSSKNQSLCDPIQKRVQTFSTILEEKQILWVDAEPSVCKDKVKLDLNSINERYGDTYTVLSCGEDALDFDNVPCSSPIKLRDTQSKSTITTSSTEPQNSKIVPPEIRTVPLLQPIKPQDSNLSPTVFEEIHRDITHPPFLTQSAEGEELYLSNPDLADIPSSNQTDVEQNNTITTSTYQNITTESQSMQLNSAILPNQNLSNTNPFIPHISNRDSHSDIGSVSSHMTGDGEDNPMNYGYLYMNPGMMPPIPYLPAAYISTPYTSSVEGGCLSVDQKLSNDQNTTVMKEHSPESSSILQTGSSQFSDVTDSERKSAKSNDEKNVSPQLETSSETNESKSSTTQLSSTTKRFSKPGTRPKRNTPGSKKSARAKLASKINACLENSRQKLGIDVRKGIGLDSDQDSVKTDPRTTTTGSEQLNTSLEKLITEELSDGLIYSSAASDCDVKASTTKVQLDTSISAMDTEYLLGPEIQYFQLIENKTCHVMPVTIYPETSAFIQQITTKQDLFFLSTPAHKFKVAIRGCKRENKISVQFIDYGNKEEVMISDLQPLTEDLAKLPAQAVLCALSGLAPVDPGRTSWTEDEINSMTLNVQNQMLLCKPVYCSKSSHFPNLVDVSLLMYPNTPNTPWNAPFGNINLSAVMIKQRMGRFVPISEQLSSLRIMFKDYLLPSDETDHEKTLVNQRSESLDEKQSTESGFASSASPIFNVSCQNLTPVEKEAISESSIKDLSKTVTSTSDKSNIKSQDVTQKVDNLNHNPLEKCDNYLDQQKKSTNSKIECRSQPTSSIMTDMKNTNVNTATNQTELQNTDIVSSTYVGQKENDPNVRFNVLMAHINTPGDFYVHKVSIENGKNMDKLMKDINQKFFAYTKKRLEQLSRDFLPRVNDYCCAKFKDGNYYRGKVVELINKSDIKSKQKKHDVVVFYIDFGDKETVPLSQVYPLPKEFTILPPLALWCCLSDIKPQKDQVAWPTVSTVVLKELCIDNGNSDKMLSVTVASENIPPTGSEQTIPLPVYLVDINHKEEICFNLELIRLDCAQLNTKPTTSPSSHKDITIYTKFNRDGFEFQRFSQCIGDYTNMVEDEVVPGNWNPMAEDFRSIRNSYKINIDDPSVASIGYRL</sequence>
<dbReference type="GeneID" id="20239773"/>
<feature type="compositionally biased region" description="Polar residues" evidence="1">
    <location>
        <begin position="618"/>
        <end position="629"/>
    </location>
</feature>
<dbReference type="Gene3D" id="2.40.50.90">
    <property type="match status" value="2"/>
</dbReference>
<dbReference type="RefSeq" id="XP_009059355.1">
    <property type="nucleotide sequence ID" value="XM_009061107.1"/>
</dbReference>
<dbReference type="InterPro" id="IPR035437">
    <property type="entry name" value="SNase_OB-fold_sf"/>
</dbReference>
<feature type="region of interest" description="Disordered" evidence="1">
    <location>
        <begin position="491"/>
        <end position="581"/>
    </location>
</feature>
<dbReference type="Gene3D" id="2.30.30.140">
    <property type="match status" value="1"/>
</dbReference>
<dbReference type="EMBL" id="KB202518">
    <property type="protein sequence ID" value="ESO89880.1"/>
    <property type="molecule type" value="Genomic_DNA"/>
</dbReference>
<proteinExistence type="predicted"/>
<dbReference type="CTD" id="20239773"/>
<evidence type="ECO:0000259" key="2">
    <source>
        <dbReference type="PROSITE" id="PS50304"/>
    </source>
</evidence>
<dbReference type="PANTHER" id="PTHR22948:SF76">
    <property type="entry name" value="FI20010P1-RELATED"/>
    <property type="match status" value="1"/>
</dbReference>
<dbReference type="OrthoDB" id="6162850at2759"/>